<dbReference type="Pfam" id="PF04081">
    <property type="entry name" value="DNA_pol_delta_4"/>
    <property type="match status" value="1"/>
</dbReference>
<organism evidence="2 3">
    <name type="scientific">Onychostoma macrolepis</name>
    <dbReference type="NCBI Taxonomy" id="369639"/>
    <lineage>
        <taxon>Eukaryota</taxon>
        <taxon>Metazoa</taxon>
        <taxon>Chordata</taxon>
        <taxon>Craniata</taxon>
        <taxon>Vertebrata</taxon>
        <taxon>Euteleostomi</taxon>
        <taxon>Actinopterygii</taxon>
        <taxon>Neopterygii</taxon>
        <taxon>Teleostei</taxon>
        <taxon>Ostariophysi</taxon>
        <taxon>Cypriniformes</taxon>
        <taxon>Cyprinidae</taxon>
        <taxon>Acrossocheilinae</taxon>
        <taxon>Onychostoma</taxon>
    </lineage>
</organism>
<evidence type="ECO:0000313" key="2">
    <source>
        <dbReference type="EMBL" id="KAF4118529.1"/>
    </source>
</evidence>
<proteinExistence type="predicted"/>
<dbReference type="GO" id="GO:0043625">
    <property type="term" value="C:delta DNA polymerase complex"/>
    <property type="evidence" value="ECO:0007669"/>
    <property type="project" value="TreeGrafter"/>
</dbReference>
<reference evidence="2 3" key="1">
    <citation type="submission" date="2020-04" db="EMBL/GenBank/DDBJ databases">
        <title>Chromosome-level genome assembly of a cyprinid fish Onychostoma macrolepis by integration of Nanopore Sequencing, Bionano and Hi-C technology.</title>
        <authorList>
            <person name="Wang D."/>
        </authorList>
    </citation>
    <scope>NUCLEOTIDE SEQUENCE [LARGE SCALE GENOMIC DNA]</scope>
    <source>
        <strain evidence="2">SWU-2019</strain>
        <tissue evidence="2">Muscle</tissue>
    </source>
</reference>
<protein>
    <recommendedName>
        <fullName evidence="4">DNA polymerase delta subunit 4</fullName>
    </recommendedName>
</protein>
<keyword evidence="3" id="KW-1185">Reference proteome</keyword>
<dbReference type="AlphaFoldDB" id="A0A7J6DGY6"/>
<feature type="compositionally biased region" description="Basic residues" evidence="1">
    <location>
        <begin position="23"/>
        <end position="32"/>
    </location>
</feature>
<dbReference type="GO" id="GO:0003887">
    <property type="term" value="F:DNA-directed DNA polymerase activity"/>
    <property type="evidence" value="ECO:0007669"/>
    <property type="project" value="TreeGrafter"/>
</dbReference>
<dbReference type="InterPro" id="IPR007218">
    <property type="entry name" value="DNA_pol_delta_4"/>
</dbReference>
<gene>
    <name evidence="2" type="ORF">G5714_000580</name>
</gene>
<evidence type="ECO:0008006" key="4">
    <source>
        <dbReference type="Google" id="ProtNLM"/>
    </source>
</evidence>
<comment type="caution">
    <text evidence="2">The sequence shown here is derived from an EMBL/GenBank/DDBJ whole genome shotgun (WGS) entry which is preliminary data.</text>
</comment>
<dbReference type="GO" id="GO:0006261">
    <property type="term" value="P:DNA-templated DNA replication"/>
    <property type="evidence" value="ECO:0007669"/>
    <property type="project" value="TreeGrafter"/>
</dbReference>
<accession>A0A7J6DGY6</accession>
<feature type="compositionally biased region" description="Basic and acidic residues" evidence="1">
    <location>
        <begin position="1"/>
        <end position="12"/>
    </location>
</feature>
<feature type="region of interest" description="Disordered" evidence="1">
    <location>
        <begin position="1"/>
        <end position="52"/>
    </location>
</feature>
<dbReference type="PANTHER" id="PTHR14303:SF0">
    <property type="entry name" value="DNA POLYMERASE DELTA SUBUNIT 4"/>
    <property type="match status" value="1"/>
</dbReference>
<evidence type="ECO:0000256" key="1">
    <source>
        <dbReference type="SAM" id="MobiDB-lite"/>
    </source>
</evidence>
<dbReference type="EMBL" id="JAAMOB010000001">
    <property type="protein sequence ID" value="KAF4118529.1"/>
    <property type="molecule type" value="Genomic_DNA"/>
</dbReference>
<sequence>MTPPRSHSDMTPKRGLITDTFKVVKKERRGGKRDKSPSPPIAEPEPPQLSEREKDLQELKKFDLDWKFGPCTGISRLQRWERAALHGLNPPQEIKDILLKESTDPEYTQSLWRDYPL</sequence>
<feature type="compositionally biased region" description="Pro residues" evidence="1">
    <location>
        <begin position="37"/>
        <end position="47"/>
    </location>
</feature>
<name>A0A7J6DGY6_9TELE</name>
<dbReference type="PANTHER" id="PTHR14303">
    <property type="entry name" value="DNA POLYMERASE DELTA SUBUNIT 4"/>
    <property type="match status" value="1"/>
</dbReference>
<evidence type="ECO:0000313" key="3">
    <source>
        <dbReference type="Proteomes" id="UP000579812"/>
    </source>
</evidence>
<dbReference type="Proteomes" id="UP000579812">
    <property type="component" value="Unassembled WGS sequence"/>
</dbReference>
<dbReference type="GO" id="GO:0000731">
    <property type="term" value="P:DNA synthesis involved in DNA repair"/>
    <property type="evidence" value="ECO:0007669"/>
    <property type="project" value="InterPro"/>
</dbReference>